<gene>
    <name evidence="2" type="ORF">RCC_09435</name>
</gene>
<dbReference type="OrthoDB" id="3644556at2759"/>
<reference evidence="2 3" key="1">
    <citation type="submission" date="2016-03" db="EMBL/GenBank/DDBJ databases">
        <authorList>
            <person name="Ploux O."/>
        </authorList>
    </citation>
    <scope>NUCLEOTIDE SEQUENCE [LARGE SCALE GENOMIC DNA]</scope>
    <source>
        <strain evidence="2 3">URUG2</strain>
    </source>
</reference>
<feature type="region of interest" description="Disordered" evidence="1">
    <location>
        <begin position="670"/>
        <end position="721"/>
    </location>
</feature>
<proteinExistence type="predicted"/>
<protein>
    <submittedName>
        <fullName evidence="2">Uncharacterized protein</fullName>
    </submittedName>
</protein>
<feature type="region of interest" description="Disordered" evidence="1">
    <location>
        <begin position="239"/>
        <end position="340"/>
    </location>
</feature>
<dbReference type="GeneID" id="35604506"/>
<feature type="compositionally biased region" description="Acidic residues" evidence="1">
    <location>
        <begin position="692"/>
        <end position="719"/>
    </location>
</feature>
<name>A0A2D3VHL2_9PEZI</name>
<evidence type="ECO:0000313" key="3">
    <source>
        <dbReference type="Proteomes" id="UP000225277"/>
    </source>
</evidence>
<organism evidence="2 3">
    <name type="scientific">Ramularia collo-cygni</name>
    <dbReference type="NCBI Taxonomy" id="112498"/>
    <lineage>
        <taxon>Eukaryota</taxon>
        <taxon>Fungi</taxon>
        <taxon>Dikarya</taxon>
        <taxon>Ascomycota</taxon>
        <taxon>Pezizomycotina</taxon>
        <taxon>Dothideomycetes</taxon>
        <taxon>Dothideomycetidae</taxon>
        <taxon>Mycosphaerellales</taxon>
        <taxon>Mycosphaerellaceae</taxon>
        <taxon>Ramularia</taxon>
    </lineage>
</organism>
<dbReference type="AlphaFoldDB" id="A0A2D3VHL2"/>
<dbReference type="RefSeq" id="XP_023630445.1">
    <property type="nucleotide sequence ID" value="XM_023774677.1"/>
</dbReference>
<dbReference type="EMBL" id="FJUY01000018">
    <property type="protein sequence ID" value="CZT23721.1"/>
    <property type="molecule type" value="Genomic_DNA"/>
</dbReference>
<accession>A0A2D3VHL2</accession>
<dbReference type="Proteomes" id="UP000225277">
    <property type="component" value="Unassembled WGS sequence"/>
</dbReference>
<sequence length="750" mass="84214">MLRLPVPVCGLDDRPSVLDKGNDEGNLPLLQTQCGKRILAAQLKHYPEGFQFAASHPGSTAWNVVLLSPPRLVAVRGHDGVWYRRERSEAVDGPAPYGVEWYRRYQQKSRLPAWLFSQAFFCKEVGKGDSLPGGIDPYYLQTSYPEPPQFPRLKRGTTEGSICLGPTEQLRLTRHFPSTAALEHPREVVVRFHGYITIPDETLHPLPGLADDEVEWVTVEDDPVANNASYIILLPERAPDVLPPPAARQDISGSKQTHSDSKTSSQASKKRSSSTVHQHTAKRILSNSRSKMSAPTFPLTALPRADSVVGVKRPRSESSESVKQEDSSDDGQAQQGVPEDEHISVEEAHNFLSLEPLADALKQTVEAGIPSAGVKREEIKLDQEAFREMPHLHAPATKGTWYFSNPDIAQAAVDCFADQIGFDTEGIEHPTAAHIFRIRESTQYYLNIGLLQQHLPGNWDYHDPTLDIDLSFVGDEEDDGVEAAASWIINTDELPPKACDFGTDQYSNIKHAPWNNGTNDQRGLFGQTNYSTRKINGEIITLDRAVAIPNKEFQCHKSWIHRGRWQMYAPDIDWNDKKSLDSLNKWRNQTLERDGWPLLRQKVRKIYDAEQRTWLFKHIALSDGNTPREGYTELARKFNEHFELTGEDVRGRAGIATLCKRLCQEFKENDGKEKPVALQRGNKKRARVTAGEGEESESESVEASESEEESEVESEDDPLMEQLVEELLGKEDSGEELDEAALDQILEMFG</sequence>
<keyword evidence="3" id="KW-1185">Reference proteome</keyword>
<feature type="compositionally biased region" description="Basic and acidic residues" evidence="1">
    <location>
        <begin position="314"/>
        <end position="326"/>
    </location>
</feature>
<evidence type="ECO:0000313" key="2">
    <source>
        <dbReference type="EMBL" id="CZT23721.1"/>
    </source>
</evidence>
<evidence type="ECO:0000256" key="1">
    <source>
        <dbReference type="SAM" id="MobiDB-lite"/>
    </source>
</evidence>